<comment type="caution">
    <text evidence="1">The sequence shown here is derived from an EMBL/GenBank/DDBJ whole genome shotgun (WGS) entry which is preliminary data.</text>
</comment>
<reference evidence="1" key="1">
    <citation type="submission" date="2021-02" db="EMBL/GenBank/DDBJ databases">
        <authorList>
            <person name="Nowell W R."/>
        </authorList>
    </citation>
    <scope>NUCLEOTIDE SEQUENCE</scope>
</reference>
<proteinExistence type="predicted"/>
<evidence type="ECO:0000313" key="3">
    <source>
        <dbReference type="Proteomes" id="UP000663824"/>
    </source>
</evidence>
<protein>
    <submittedName>
        <fullName evidence="1">Uncharacterized protein</fullName>
    </submittedName>
</protein>
<evidence type="ECO:0000313" key="2">
    <source>
        <dbReference type="EMBL" id="CAF4177150.1"/>
    </source>
</evidence>
<name>A0A816PJY0_9BILA</name>
<organism evidence="1 3">
    <name type="scientific">Rotaria magnacalcarata</name>
    <dbReference type="NCBI Taxonomy" id="392030"/>
    <lineage>
        <taxon>Eukaryota</taxon>
        <taxon>Metazoa</taxon>
        <taxon>Spiralia</taxon>
        <taxon>Gnathifera</taxon>
        <taxon>Rotifera</taxon>
        <taxon>Eurotatoria</taxon>
        <taxon>Bdelloidea</taxon>
        <taxon>Philodinida</taxon>
        <taxon>Philodinidae</taxon>
        <taxon>Rotaria</taxon>
    </lineage>
</organism>
<dbReference type="EMBL" id="CAJOBI010014510">
    <property type="protein sequence ID" value="CAF4177150.1"/>
    <property type="molecule type" value="Genomic_DNA"/>
</dbReference>
<dbReference type="Proteomes" id="UP000676336">
    <property type="component" value="Unassembled WGS sequence"/>
</dbReference>
<dbReference type="EMBL" id="CAJNRE010005714">
    <property type="protein sequence ID" value="CAF2048961.1"/>
    <property type="molecule type" value="Genomic_DNA"/>
</dbReference>
<sequence>MTSVVHSMVHVPQTLKDFGPVQNYSTFNFESVIGSIVQSVNGTNLIIPELTNNINILKCATAQLSEINPSTHLHGFIRRLFSSKRQALPRQASPDDNRSIRLGRKLTLTYDHITMVYLRQKQVFNFCVHETCWKNNIRFSIHESSSNTKTCDSCVLFKENHGTNCGFIVAIISDAMNQCYTLIHTVRIERRDTLVINKKKLVNSFMFWGQLTNPPNMVMVHINDIVVKLAHSKQDIFHFFRYPNTVEST</sequence>
<accession>A0A816PJY0</accession>
<gene>
    <name evidence="1" type="ORF">MBJ925_LOCUS12675</name>
    <name evidence="2" type="ORF">SMN809_LOCUS20853</name>
</gene>
<dbReference type="AlphaFoldDB" id="A0A816PJY0"/>
<dbReference type="Proteomes" id="UP000663824">
    <property type="component" value="Unassembled WGS sequence"/>
</dbReference>
<evidence type="ECO:0000313" key="1">
    <source>
        <dbReference type="EMBL" id="CAF2048961.1"/>
    </source>
</evidence>